<evidence type="ECO:0000313" key="1">
    <source>
        <dbReference type="Ensembl" id="ENSELUP00000026278.1"/>
    </source>
</evidence>
<dbReference type="OMA" id="QTCERAW"/>
<dbReference type="STRING" id="8010.ENSELUP00000026278"/>
<sequence length="299" mass="33288">MRSNSSPSLTHTRSFVSVRQSLPLSSKLALTLSLLDSAAEQLMVLRDFRSAFNTCESGLESLRNADQEDSRYGELKMSLSVVGIQALAELNQWHGVLPWILHNYECPEKIPAKIMQMCLLLYTKVGEQAAMQEAGNVWLHFPSNRRLTGYGTVAELYLLHILVPLGHTKEARELIFEEVGSVAFAEDQKQTALDIVENKENLSQQQPANPSPDPSEVVVVGLATPQGAVIGSVEAMLRLLYRGLSVASTGTLHLRRFFLAVVILYILFVRMDTAHPSSFPWISRLIQVLNQMRNALFSP</sequence>
<evidence type="ECO:0008006" key="3">
    <source>
        <dbReference type="Google" id="ProtNLM"/>
    </source>
</evidence>
<dbReference type="Proteomes" id="UP000265140">
    <property type="component" value="Chromosome 23"/>
</dbReference>
<dbReference type="InParanoid" id="A0A3P8ZCX2"/>
<dbReference type="GO" id="GO:0016558">
    <property type="term" value="P:protein import into peroxisome matrix"/>
    <property type="evidence" value="ECO:0007669"/>
    <property type="project" value="TreeGrafter"/>
</dbReference>
<accession>A0A3P8ZCX2</accession>
<name>A0A3P8ZCX2_ESOLU</name>
<dbReference type="Pfam" id="PF07163">
    <property type="entry name" value="Pex26"/>
    <property type="match status" value="1"/>
</dbReference>
<reference evidence="1" key="2">
    <citation type="submission" date="2020-02" db="EMBL/GenBank/DDBJ databases">
        <title>Esox lucius (northern pike) genome, fEsoLuc1, primary haplotype.</title>
        <authorList>
            <person name="Myers G."/>
            <person name="Karagic N."/>
            <person name="Meyer A."/>
            <person name="Pippel M."/>
            <person name="Reichard M."/>
            <person name="Winkler S."/>
            <person name="Tracey A."/>
            <person name="Sims Y."/>
            <person name="Howe K."/>
            <person name="Rhie A."/>
            <person name="Formenti G."/>
            <person name="Durbin R."/>
            <person name="Fedrigo O."/>
            <person name="Jarvis E.D."/>
        </authorList>
    </citation>
    <scope>NUCLEOTIDE SEQUENCE [LARGE SCALE GENOMIC DNA]</scope>
</reference>
<dbReference type="PANTHER" id="PTHR16262">
    <property type="entry name" value="PEROXISOME ASSEMBLY PROTEIN 26"/>
    <property type="match status" value="1"/>
</dbReference>
<keyword evidence="2" id="KW-1185">Reference proteome</keyword>
<dbReference type="AlphaFoldDB" id="A0A3P8ZCX2"/>
<organism evidence="1 2">
    <name type="scientific">Esox lucius</name>
    <name type="common">Northern pike</name>
    <dbReference type="NCBI Taxonomy" id="8010"/>
    <lineage>
        <taxon>Eukaryota</taxon>
        <taxon>Metazoa</taxon>
        <taxon>Chordata</taxon>
        <taxon>Craniata</taxon>
        <taxon>Vertebrata</taxon>
        <taxon>Euteleostomi</taxon>
        <taxon>Actinopterygii</taxon>
        <taxon>Neopterygii</taxon>
        <taxon>Teleostei</taxon>
        <taxon>Protacanthopterygii</taxon>
        <taxon>Esociformes</taxon>
        <taxon>Esocidae</taxon>
        <taxon>Esox</taxon>
    </lineage>
</organism>
<dbReference type="Bgee" id="ENSELUG00000002098">
    <property type="expression patterns" value="Expressed in ovary and 14 other cell types or tissues"/>
</dbReference>
<reference evidence="1" key="4">
    <citation type="submission" date="2025-09" db="UniProtKB">
        <authorList>
            <consortium name="Ensembl"/>
        </authorList>
    </citation>
    <scope>IDENTIFICATION</scope>
</reference>
<dbReference type="InterPro" id="IPR010797">
    <property type="entry name" value="Pex26"/>
</dbReference>
<dbReference type="GO" id="GO:0005778">
    <property type="term" value="C:peroxisomal membrane"/>
    <property type="evidence" value="ECO:0007669"/>
    <property type="project" value="InterPro"/>
</dbReference>
<dbReference type="GO" id="GO:0051117">
    <property type="term" value="F:ATPase binding"/>
    <property type="evidence" value="ECO:0007669"/>
    <property type="project" value="TreeGrafter"/>
</dbReference>
<dbReference type="PANTHER" id="PTHR16262:SF2">
    <property type="entry name" value="PEROXISOME ASSEMBLY PROTEIN 26"/>
    <property type="match status" value="1"/>
</dbReference>
<dbReference type="GeneTree" id="ENSGT00510000049725"/>
<dbReference type="GO" id="GO:0045046">
    <property type="term" value="P:protein import into peroxisome membrane"/>
    <property type="evidence" value="ECO:0007669"/>
    <property type="project" value="InterPro"/>
</dbReference>
<dbReference type="Ensembl" id="ENSELUT00000018940.3">
    <property type="protein sequence ID" value="ENSELUP00000026278.1"/>
    <property type="gene ID" value="ENSELUG00000002098.3"/>
</dbReference>
<reference evidence="2" key="1">
    <citation type="journal article" date="2014" name="PLoS ONE">
        <title>The genome and linkage map of the northern pike (Esox lucius): conserved synteny revealed between the salmonid sister group and the Neoteleostei.</title>
        <authorList>
            <person name="Rondeau E.B."/>
            <person name="Minkley D.R."/>
            <person name="Leong J.S."/>
            <person name="Messmer A.M."/>
            <person name="Jantzen J.R."/>
            <person name="von Schalburg K.R."/>
            <person name="Lemon C."/>
            <person name="Bird N.H."/>
            <person name="Koop B.F."/>
        </authorList>
    </citation>
    <scope>NUCLEOTIDE SEQUENCE</scope>
</reference>
<dbReference type="GO" id="GO:0044877">
    <property type="term" value="F:protein-containing complex binding"/>
    <property type="evidence" value="ECO:0007669"/>
    <property type="project" value="InterPro"/>
</dbReference>
<proteinExistence type="predicted"/>
<reference evidence="1" key="3">
    <citation type="submission" date="2025-08" db="UniProtKB">
        <authorList>
            <consortium name="Ensembl"/>
        </authorList>
    </citation>
    <scope>IDENTIFICATION</scope>
</reference>
<evidence type="ECO:0000313" key="2">
    <source>
        <dbReference type="Proteomes" id="UP000265140"/>
    </source>
</evidence>
<protein>
    <recommendedName>
        <fullName evidence="3">Peroxisome assembly protein 26</fullName>
    </recommendedName>
</protein>